<dbReference type="Proteomes" id="UP000216020">
    <property type="component" value="Unassembled WGS sequence"/>
</dbReference>
<sequence length="143" mass="15255">MSNTFNMTIKAGKFADTGYGVLIRPPEGYPPNSSNMQTWRVPENDTSISEIGPKSWSGQVVAKGAKAYNTWVCEIRRALNVLGTATFQLQLNNDGVLVDAATYAGDAENFVNAATLNGNDCLNRTVSDTEGDLIVTIGPPPAS</sequence>
<reference evidence="2" key="1">
    <citation type="submission" date="2017-05" db="EMBL/GenBank/DDBJ databases">
        <title>Complete and WGS of Bordetella genogroups.</title>
        <authorList>
            <person name="Spilker T."/>
            <person name="Lipuma J."/>
        </authorList>
    </citation>
    <scope>NUCLEOTIDE SEQUENCE [LARGE SCALE GENOMIC DNA]</scope>
    <source>
        <strain evidence="2">AU16122</strain>
    </source>
</reference>
<comment type="caution">
    <text evidence="1">The sequence shown here is derived from an EMBL/GenBank/DDBJ whole genome shotgun (WGS) entry which is preliminary data.</text>
</comment>
<proteinExistence type="predicted"/>
<name>A0A261RZ82_9BORD</name>
<dbReference type="EMBL" id="NEVM01000005">
    <property type="protein sequence ID" value="OZI30396.1"/>
    <property type="molecule type" value="Genomic_DNA"/>
</dbReference>
<keyword evidence="2" id="KW-1185">Reference proteome</keyword>
<dbReference type="RefSeq" id="WP_094854823.1">
    <property type="nucleotide sequence ID" value="NZ_NEVM01000005.1"/>
</dbReference>
<accession>A0A261RZ82</accession>
<organism evidence="1 2">
    <name type="scientific">Bordetella genomosp. 10</name>
    <dbReference type="NCBI Taxonomy" id="1416804"/>
    <lineage>
        <taxon>Bacteria</taxon>
        <taxon>Pseudomonadati</taxon>
        <taxon>Pseudomonadota</taxon>
        <taxon>Betaproteobacteria</taxon>
        <taxon>Burkholderiales</taxon>
        <taxon>Alcaligenaceae</taxon>
        <taxon>Bordetella</taxon>
    </lineage>
</organism>
<dbReference type="AlphaFoldDB" id="A0A261RZ82"/>
<evidence type="ECO:0000313" key="1">
    <source>
        <dbReference type="EMBL" id="OZI30396.1"/>
    </source>
</evidence>
<protein>
    <submittedName>
        <fullName evidence="1">Uncharacterized protein</fullName>
    </submittedName>
</protein>
<evidence type="ECO:0000313" key="2">
    <source>
        <dbReference type="Proteomes" id="UP000216020"/>
    </source>
</evidence>
<gene>
    <name evidence="1" type="ORF">CAL29_20400</name>
</gene>